<organism evidence="2 3">
    <name type="scientific">Rhamnusium bicolor</name>
    <dbReference type="NCBI Taxonomy" id="1586634"/>
    <lineage>
        <taxon>Eukaryota</taxon>
        <taxon>Metazoa</taxon>
        <taxon>Ecdysozoa</taxon>
        <taxon>Arthropoda</taxon>
        <taxon>Hexapoda</taxon>
        <taxon>Insecta</taxon>
        <taxon>Pterygota</taxon>
        <taxon>Neoptera</taxon>
        <taxon>Endopterygota</taxon>
        <taxon>Coleoptera</taxon>
        <taxon>Polyphaga</taxon>
        <taxon>Cucujiformia</taxon>
        <taxon>Chrysomeloidea</taxon>
        <taxon>Cerambycidae</taxon>
        <taxon>Lepturinae</taxon>
        <taxon>Rhagiini</taxon>
        <taxon>Rhamnusium</taxon>
    </lineage>
</organism>
<keyword evidence="1" id="KW-1133">Transmembrane helix</keyword>
<keyword evidence="1" id="KW-0472">Membrane</keyword>
<dbReference type="Proteomes" id="UP001162156">
    <property type="component" value="Unassembled WGS sequence"/>
</dbReference>
<reference evidence="2" key="1">
    <citation type="journal article" date="2023" name="Insect Mol. Biol.">
        <title>Genome sequencing provides insights into the evolution of gene families encoding plant cell wall-degrading enzymes in longhorned beetles.</title>
        <authorList>
            <person name="Shin N.R."/>
            <person name="Okamura Y."/>
            <person name="Kirsch R."/>
            <person name="Pauchet Y."/>
        </authorList>
    </citation>
    <scope>NUCLEOTIDE SEQUENCE</scope>
    <source>
        <strain evidence="2">RBIC_L_NR</strain>
    </source>
</reference>
<evidence type="ECO:0000313" key="3">
    <source>
        <dbReference type="Proteomes" id="UP001162156"/>
    </source>
</evidence>
<dbReference type="EMBL" id="JANEYF010004805">
    <property type="protein sequence ID" value="KAJ8930032.1"/>
    <property type="molecule type" value="Genomic_DNA"/>
</dbReference>
<evidence type="ECO:0000313" key="2">
    <source>
        <dbReference type="EMBL" id="KAJ8930032.1"/>
    </source>
</evidence>
<proteinExistence type="predicted"/>
<feature type="transmembrane region" description="Helical" evidence="1">
    <location>
        <begin position="6"/>
        <end position="25"/>
    </location>
</feature>
<accession>A0AAV8WTW0</accession>
<comment type="caution">
    <text evidence="2">The sequence shown here is derived from an EMBL/GenBank/DDBJ whole genome shotgun (WGS) entry which is preliminary data.</text>
</comment>
<protein>
    <submittedName>
        <fullName evidence="2">Uncharacterized protein</fullName>
    </submittedName>
</protein>
<keyword evidence="1" id="KW-0812">Transmembrane</keyword>
<dbReference type="AlphaFoldDB" id="A0AAV8WTW0"/>
<gene>
    <name evidence="2" type="ORF">NQ314_017197</name>
</gene>
<sequence length="78" mass="9055">MQYCDFAVVYCIFCIFLLYRSCVIIRDIQDTLERNTPEMTKNLINSELYSVSDIFHILLTEIEKADGNMSEKSNCSVC</sequence>
<evidence type="ECO:0000256" key="1">
    <source>
        <dbReference type="SAM" id="Phobius"/>
    </source>
</evidence>
<name>A0AAV8WTW0_9CUCU</name>
<keyword evidence="3" id="KW-1185">Reference proteome</keyword>